<evidence type="ECO:0000256" key="3">
    <source>
        <dbReference type="ARBA" id="ARBA00023163"/>
    </source>
</evidence>
<organism evidence="6 7">
    <name type="scientific">Aureimonas jatrophae</name>
    <dbReference type="NCBI Taxonomy" id="1166073"/>
    <lineage>
        <taxon>Bacteria</taxon>
        <taxon>Pseudomonadati</taxon>
        <taxon>Pseudomonadota</taxon>
        <taxon>Alphaproteobacteria</taxon>
        <taxon>Hyphomicrobiales</taxon>
        <taxon>Aurantimonadaceae</taxon>
        <taxon>Aureimonas</taxon>
    </lineage>
</organism>
<dbReference type="PANTHER" id="PTHR38445">
    <property type="entry name" value="HTH-TYPE TRANSCRIPTIONAL REPRESSOR YTRA"/>
    <property type="match status" value="1"/>
</dbReference>
<dbReference type="InterPro" id="IPR000524">
    <property type="entry name" value="Tscrpt_reg_HTH_GntR"/>
</dbReference>
<sequence length="343" mass="36685">MSEADQQAQVMARIAAAVDRALAVPVTVQLRGALEYGIASGLIPAGSQLPSVRALAAHLKVSPVTVSNAYAALRVAGLVEGRVGAGSFVTPGASPTESELDVHRLLQAQIEDLVEAAEAIGLDRRELAMRVANARGRRRSLRILMLGIFPEATESYAAILRTHLPARDEVVAATLAGAREALPEGIDLVVTPRNVQAEAQRLFPAVPVVGMTFIPTEQTRIELARIAPEARVAIVSYFADFLALMRAGILRFAPHVSASEACLWDAPEIDAVLGRCDVLIYATGAESVRERLGPGQNAIEYRHTPDPHAIRAELLPAVEAQREAPTPMKETSGEDSRQQLVRG</sequence>
<dbReference type="OrthoDB" id="7173258at2"/>
<evidence type="ECO:0000256" key="4">
    <source>
        <dbReference type="SAM" id="MobiDB-lite"/>
    </source>
</evidence>
<proteinExistence type="predicted"/>
<dbReference type="AlphaFoldDB" id="A0A1H0HHV9"/>
<evidence type="ECO:0000256" key="2">
    <source>
        <dbReference type="ARBA" id="ARBA00023125"/>
    </source>
</evidence>
<keyword evidence="2" id="KW-0238">DNA-binding</keyword>
<evidence type="ECO:0000259" key="5">
    <source>
        <dbReference type="PROSITE" id="PS50949"/>
    </source>
</evidence>
<evidence type="ECO:0000313" key="6">
    <source>
        <dbReference type="EMBL" id="SDO18634.1"/>
    </source>
</evidence>
<dbReference type="SUPFAM" id="SSF46785">
    <property type="entry name" value="Winged helix' DNA-binding domain"/>
    <property type="match status" value="1"/>
</dbReference>
<dbReference type="InterPro" id="IPR036388">
    <property type="entry name" value="WH-like_DNA-bd_sf"/>
</dbReference>
<dbReference type="InterPro" id="IPR036390">
    <property type="entry name" value="WH_DNA-bd_sf"/>
</dbReference>
<dbReference type="STRING" id="1166073.SAMN05192530_104103"/>
<feature type="region of interest" description="Disordered" evidence="4">
    <location>
        <begin position="321"/>
        <end position="343"/>
    </location>
</feature>
<name>A0A1H0HHV9_9HYPH</name>
<dbReference type="GO" id="GO:0003677">
    <property type="term" value="F:DNA binding"/>
    <property type="evidence" value="ECO:0007669"/>
    <property type="project" value="UniProtKB-KW"/>
</dbReference>
<dbReference type="SMART" id="SM00345">
    <property type="entry name" value="HTH_GNTR"/>
    <property type="match status" value="1"/>
</dbReference>
<dbReference type="CDD" id="cd07377">
    <property type="entry name" value="WHTH_GntR"/>
    <property type="match status" value="1"/>
</dbReference>
<gene>
    <name evidence="6" type="ORF">SAMN05192530_104103</name>
</gene>
<protein>
    <submittedName>
        <fullName evidence="6">Transcriptional regulator, GntR family</fullName>
    </submittedName>
</protein>
<feature type="domain" description="HTH gntR-type" evidence="5">
    <location>
        <begin position="24"/>
        <end position="92"/>
    </location>
</feature>
<dbReference type="PANTHER" id="PTHR38445:SF7">
    <property type="entry name" value="GNTR-FAMILY TRANSCRIPTIONAL REGULATOR"/>
    <property type="match status" value="1"/>
</dbReference>
<dbReference type="PROSITE" id="PS50949">
    <property type="entry name" value="HTH_GNTR"/>
    <property type="match status" value="1"/>
</dbReference>
<evidence type="ECO:0000313" key="7">
    <source>
        <dbReference type="Proteomes" id="UP000198793"/>
    </source>
</evidence>
<dbReference type="RefSeq" id="WP_090672855.1">
    <property type="nucleotide sequence ID" value="NZ_FNIT01000004.1"/>
</dbReference>
<reference evidence="6 7" key="1">
    <citation type="submission" date="2016-10" db="EMBL/GenBank/DDBJ databases">
        <authorList>
            <person name="de Groot N.N."/>
        </authorList>
    </citation>
    <scope>NUCLEOTIDE SEQUENCE [LARGE SCALE GENOMIC DNA]</scope>
    <source>
        <strain evidence="7">L7-484,KACC 16230,DSM 25025</strain>
    </source>
</reference>
<evidence type="ECO:0000256" key="1">
    <source>
        <dbReference type="ARBA" id="ARBA00023015"/>
    </source>
</evidence>
<dbReference type="EMBL" id="FNIT01000004">
    <property type="protein sequence ID" value="SDO18634.1"/>
    <property type="molecule type" value="Genomic_DNA"/>
</dbReference>
<dbReference type="Gene3D" id="1.10.10.10">
    <property type="entry name" value="Winged helix-like DNA-binding domain superfamily/Winged helix DNA-binding domain"/>
    <property type="match status" value="1"/>
</dbReference>
<keyword evidence="3" id="KW-0804">Transcription</keyword>
<keyword evidence="1" id="KW-0805">Transcription regulation</keyword>
<dbReference type="Proteomes" id="UP000198793">
    <property type="component" value="Unassembled WGS sequence"/>
</dbReference>
<accession>A0A1H0HHV9</accession>
<dbReference type="Pfam" id="PF00392">
    <property type="entry name" value="GntR"/>
    <property type="match status" value="1"/>
</dbReference>
<dbReference type="GO" id="GO:0003700">
    <property type="term" value="F:DNA-binding transcription factor activity"/>
    <property type="evidence" value="ECO:0007669"/>
    <property type="project" value="InterPro"/>
</dbReference>
<keyword evidence="7" id="KW-1185">Reference proteome</keyword>